<dbReference type="AlphaFoldDB" id="A0A9W8M9H6"/>
<organism evidence="1 2">
    <name type="scientific">Candolleomyces eurysporus</name>
    <dbReference type="NCBI Taxonomy" id="2828524"/>
    <lineage>
        <taxon>Eukaryota</taxon>
        <taxon>Fungi</taxon>
        <taxon>Dikarya</taxon>
        <taxon>Basidiomycota</taxon>
        <taxon>Agaricomycotina</taxon>
        <taxon>Agaricomycetes</taxon>
        <taxon>Agaricomycetidae</taxon>
        <taxon>Agaricales</taxon>
        <taxon>Agaricineae</taxon>
        <taxon>Psathyrellaceae</taxon>
        <taxon>Candolleomyces</taxon>
    </lineage>
</organism>
<feature type="non-terminal residue" evidence="1">
    <location>
        <position position="344"/>
    </location>
</feature>
<proteinExistence type="predicted"/>
<gene>
    <name evidence="1" type="ORF">H1R20_g16670</name>
</gene>
<accession>A0A9W8M9H6</accession>
<evidence type="ECO:0000313" key="1">
    <source>
        <dbReference type="EMBL" id="KAJ2920424.1"/>
    </source>
</evidence>
<dbReference type="OrthoDB" id="2748701at2759"/>
<dbReference type="Proteomes" id="UP001140091">
    <property type="component" value="Unassembled WGS sequence"/>
</dbReference>
<comment type="caution">
    <text evidence="1">The sequence shown here is derived from an EMBL/GenBank/DDBJ whole genome shotgun (WGS) entry which is preliminary data.</text>
</comment>
<dbReference type="EMBL" id="JANBPK010001951">
    <property type="protein sequence ID" value="KAJ2920424.1"/>
    <property type="molecule type" value="Genomic_DNA"/>
</dbReference>
<protein>
    <submittedName>
        <fullName evidence="1">Uncharacterized protein</fullName>
    </submittedName>
</protein>
<keyword evidence="2" id="KW-1185">Reference proteome</keyword>
<name>A0A9W8M9H6_9AGAR</name>
<reference evidence="1" key="1">
    <citation type="submission" date="2022-06" db="EMBL/GenBank/DDBJ databases">
        <title>Genome Sequence of Candolleomyces eurysporus.</title>
        <authorList>
            <person name="Buettner E."/>
        </authorList>
    </citation>
    <scope>NUCLEOTIDE SEQUENCE</scope>
    <source>
        <strain evidence="1">VTCC 930004</strain>
    </source>
</reference>
<evidence type="ECO:0000313" key="2">
    <source>
        <dbReference type="Proteomes" id="UP001140091"/>
    </source>
</evidence>
<sequence length="344" mass="39130">MLPLELELWMNICDIACCDDGRTGRSLSLVSRTLYEASKPYKLRTVAVRGEFQIVNFARLLESLPLESRNVQNIYITSWTLDSPEGECDSGDSSSPAFQAMVALYQPSICDRIPGPEPEEIVEDRRELLAHVISRVLTSISTTVRIVHIFLDVYRDFIFLPVKFSRLEELTLQGPFEYSFKAYIPHLPVIPTLRRLKVTHASLYQNGTLIDSIAVYAPSLTHLYLRVSNIHDARMVTHLDQVVNPPSSKPDQFPSTLQKFILHPGRKEPLGTCGTGYGIVFSAKRRVFEYCKSQPKIVLLKEQLYNHENIRLTQDQLEGETEWLDRANGGLGCWDDSNRMNSLI</sequence>